<protein>
    <submittedName>
        <fullName evidence="2">PRC-barrel domain-containing protein</fullName>
    </submittedName>
</protein>
<accession>A0AAW5EC98</accession>
<dbReference type="Gene3D" id="2.30.30.240">
    <property type="entry name" value="PRC-barrel domain"/>
    <property type="match status" value="2"/>
</dbReference>
<dbReference type="RefSeq" id="WP_240257600.1">
    <property type="nucleotide sequence ID" value="NZ_JAKTTI010000049.1"/>
</dbReference>
<feature type="domain" description="PRC-barrel" evidence="1">
    <location>
        <begin position="5"/>
        <end position="68"/>
    </location>
</feature>
<keyword evidence="3" id="KW-1185">Reference proteome</keyword>
<dbReference type="InterPro" id="IPR027275">
    <property type="entry name" value="PRC-brl_dom"/>
</dbReference>
<evidence type="ECO:0000259" key="1">
    <source>
        <dbReference type="Pfam" id="PF05239"/>
    </source>
</evidence>
<organism evidence="2 3">
    <name type="scientific">Fredinandcohnia quinoae</name>
    <dbReference type="NCBI Taxonomy" id="2918902"/>
    <lineage>
        <taxon>Bacteria</taxon>
        <taxon>Bacillati</taxon>
        <taxon>Bacillota</taxon>
        <taxon>Bacilli</taxon>
        <taxon>Bacillales</taxon>
        <taxon>Bacillaceae</taxon>
        <taxon>Fredinandcohnia</taxon>
    </lineage>
</organism>
<gene>
    <name evidence="2" type="ORF">MJG50_20285</name>
</gene>
<dbReference type="Pfam" id="PF05239">
    <property type="entry name" value="PRC"/>
    <property type="match status" value="2"/>
</dbReference>
<dbReference type="AlphaFoldDB" id="A0AAW5EC98"/>
<dbReference type="InterPro" id="IPR011033">
    <property type="entry name" value="PRC_barrel-like_sf"/>
</dbReference>
<evidence type="ECO:0000313" key="2">
    <source>
        <dbReference type="EMBL" id="MCH1627681.1"/>
    </source>
</evidence>
<reference evidence="2" key="1">
    <citation type="submission" date="2022-02" db="EMBL/GenBank/DDBJ databases">
        <title>Fredinandcohnia quinoae sp. nov. isolated from Chenopodium quinoa seeds.</title>
        <authorList>
            <person name="Saati-Santamaria Z."/>
            <person name="Flores-Felix J.D."/>
            <person name="Igual J.M."/>
            <person name="Velazquez E."/>
            <person name="Garcia-Fraile P."/>
            <person name="Martinez-Molina E."/>
        </authorList>
    </citation>
    <scope>NUCLEOTIDE SEQUENCE</scope>
    <source>
        <strain evidence="2">SECRCQ15</strain>
    </source>
</reference>
<evidence type="ECO:0000313" key="3">
    <source>
        <dbReference type="Proteomes" id="UP001431131"/>
    </source>
</evidence>
<comment type="caution">
    <text evidence="2">The sequence shown here is derived from an EMBL/GenBank/DDBJ whole genome shotgun (WGS) entry which is preliminary data.</text>
</comment>
<proteinExistence type="predicted"/>
<name>A0AAW5EC98_9BACI</name>
<sequence length="158" mass="17530">MRTFTLLKDLPVYDEQAGKLLGRVSDICITNEGKVSGLLVKGKGFFEKNRLAPIECISSFGNDGVMVSDKGMLEQLDDESEKTTYFLHSHHGLFQKPILTSEGEKLGLLEDVYFTEEMGTIIGYEITDGFFADITEGKKVVKAKQPFTVGEDVIVIDL</sequence>
<feature type="domain" description="PRC-barrel" evidence="1">
    <location>
        <begin position="93"/>
        <end position="157"/>
    </location>
</feature>
<dbReference type="Proteomes" id="UP001431131">
    <property type="component" value="Unassembled WGS sequence"/>
</dbReference>
<dbReference type="SUPFAM" id="SSF50346">
    <property type="entry name" value="PRC-barrel domain"/>
    <property type="match status" value="2"/>
</dbReference>
<dbReference type="EMBL" id="JAKTTI010000049">
    <property type="protein sequence ID" value="MCH1627681.1"/>
    <property type="molecule type" value="Genomic_DNA"/>
</dbReference>